<feature type="domain" description="Fibrinogen C-terminal" evidence="1">
    <location>
        <begin position="53"/>
        <end position="126"/>
    </location>
</feature>
<name>A0AAD9J020_9ANNE</name>
<dbReference type="EMBL" id="JAODUP010000839">
    <property type="protein sequence ID" value="KAK2143445.1"/>
    <property type="molecule type" value="Genomic_DNA"/>
</dbReference>
<reference evidence="2" key="1">
    <citation type="journal article" date="2023" name="Mol. Biol. Evol.">
        <title>Third-Generation Sequencing Reveals the Adaptive Role of the Epigenome in Three Deep-Sea Polychaetes.</title>
        <authorList>
            <person name="Perez M."/>
            <person name="Aroh O."/>
            <person name="Sun Y."/>
            <person name="Lan Y."/>
            <person name="Juniper S.K."/>
            <person name="Young C.R."/>
            <person name="Angers B."/>
            <person name="Qian P.Y."/>
        </authorList>
    </citation>
    <scope>NUCLEOTIDE SEQUENCE</scope>
    <source>
        <strain evidence="2">P08H-3</strain>
    </source>
</reference>
<dbReference type="SUPFAM" id="SSF56496">
    <property type="entry name" value="Fibrinogen C-terminal domain-like"/>
    <property type="match status" value="1"/>
</dbReference>
<evidence type="ECO:0000313" key="2">
    <source>
        <dbReference type="EMBL" id="KAK2143445.1"/>
    </source>
</evidence>
<dbReference type="PROSITE" id="PS51406">
    <property type="entry name" value="FIBRINOGEN_C_2"/>
    <property type="match status" value="1"/>
</dbReference>
<dbReference type="SMART" id="SM00186">
    <property type="entry name" value="FBG"/>
    <property type="match status" value="1"/>
</dbReference>
<dbReference type="AlphaFoldDB" id="A0AAD9J020"/>
<proteinExistence type="predicted"/>
<accession>A0AAD9J020</accession>
<organism evidence="2 3">
    <name type="scientific">Paralvinella palmiformis</name>
    <dbReference type="NCBI Taxonomy" id="53620"/>
    <lineage>
        <taxon>Eukaryota</taxon>
        <taxon>Metazoa</taxon>
        <taxon>Spiralia</taxon>
        <taxon>Lophotrochozoa</taxon>
        <taxon>Annelida</taxon>
        <taxon>Polychaeta</taxon>
        <taxon>Sedentaria</taxon>
        <taxon>Canalipalpata</taxon>
        <taxon>Terebellida</taxon>
        <taxon>Terebelliformia</taxon>
        <taxon>Alvinellidae</taxon>
        <taxon>Paralvinella</taxon>
    </lineage>
</organism>
<dbReference type="Pfam" id="PF00147">
    <property type="entry name" value="Fibrinogen_C"/>
    <property type="match status" value="2"/>
</dbReference>
<dbReference type="Gene3D" id="3.90.215.10">
    <property type="entry name" value="Gamma Fibrinogen, chain A, domain 1"/>
    <property type="match status" value="2"/>
</dbReference>
<dbReference type="InterPro" id="IPR002181">
    <property type="entry name" value="Fibrinogen_a/b/g_C_dom"/>
</dbReference>
<dbReference type="GO" id="GO:0005615">
    <property type="term" value="C:extracellular space"/>
    <property type="evidence" value="ECO:0007669"/>
    <property type="project" value="TreeGrafter"/>
</dbReference>
<protein>
    <recommendedName>
        <fullName evidence="1">Fibrinogen C-terminal domain-containing protein</fullName>
    </recommendedName>
</protein>
<evidence type="ECO:0000259" key="1">
    <source>
        <dbReference type="PROSITE" id="PS51406"/>
    </source>
</evidence>
<sequence length="210" mass="23879">MFNISIDAPVPIRTKFRIQLPSYVEGRVNVSLIGTNIRCDTSFFVTPLSEAETERWTDVNSCSDVSVSGIYNVTISVTEKKEVYCEAEVDGGGWTVIMRRMDGSVDFLREWEDYKLGFGSLDAEFWAANALKLHNGCQFSTETVDHDTYEYGNLASFYGSPWWHCDTVDACLTGYYGGYDSNKLTKGIGWLRTWPYDMHAKYVCLMIRPN</sequence>
<evidence type="ECO:0000313" key="3">
    <source>
        <dbReference type="Proteomes" id="UP001208570"/>
    </source>
</evidence>
<dbReference type="PANTHER" id="PTHR19143">
    <property type="entry name" value="FIBRINOGEN/TENASCIN/ANGIOPOEITIN"/>
    <property type="match status" value="1"/>
</dbReference>
<keyword evidence="3" id="KW-1185">Reference proteome</keyword>
<comment type="caution">
    <text evidence="2">The sequence shown here is derived from an EMBL/GenBank/DDBJ whole genome shotgun (WGS) entry which is preliminary data.</text>
</comment>
<dbReference type="InterPro" id="IPR014716">
    <property type="entry name" value="Fibrinogen_a/b/g_C_1"/>
</dbReference>
<dbReference type="InterPro" id="IPR036056">
    <property type="entry name" value="Fibrinogen-like_C"/>
</dbReference>
<gene>
    <name evidence="2" type="ORF">LSH36_839g02004</name>
</gene>
<dbReference type="InterPro" id="IPR050373">
    <property type="entry name" value="Fibrinogen_C-term_domain"/>
</dbReference>
<dbReference type="Proteomes" id="UP001208570">
    <property type="component" value="Unassembled WGS sequence"/>
</dbReference>